<evidence type="ECO:0000313" key="1">
    <source>
        <dbReference type="EMBL" id="KAJ7319229.1"/>
    </source>
</evidence>
<dbReference type="AlphaFoldDB" id="A0AAD6ZF13"/>
<gene>
    <name evidence="1" type="ORF">DFH08DRAFT_819178</name>
</gene>
<reference evidence="1" key="1">
    <citation type="submission" date="2023-03" db="EMBL/GenBank/DDBJ databases">
        <title>Massive genome expansion in bonnet fungi (Mycena s.s.) driven by repeated elements and novel gene families across ecological guilds.</title>
        <authorList>
            <consortium name="Lawrence Berkeley National Laboratory"/>
            <person name="Harder C.B."/>
            <person name="Miyauchi S."/>
            <person name="Viragh M."/>
            <person name="Kuo A."/>
            <person name="Thoen E."/>
            <person name="Andreopoulos B."/>
            <person name="Lu D."/>
            <person name="Skrede I."/>
            <person name="Drula E."/>
            <person name="Henrissat B."/>
            <person name="Morin E."/>
            <person name="Kohler A."/>
            <person name="Barry K."/>
            <person name="LaButti K."/>
            <person name="Morin E."/>
            <person name="Salamov A."/>
            <person name="Lipzen A."/>
            <person name="Mereny Z."/>
            <person name="Hegedus B."/>
            <person name="Baldrian P."/>
            <person name="Stursova M."/>
            <person name="Weitz H."/>
            <person name="Taylor A."/>
            <person name="Grigoriev I.V."/>
            <person name="Nagy L.G."/>
            <person name="Martin F."/>
            <person name="Kauserud H."/>
        </authorList>
    </citation>
    <scope>NUCLEOTIDE SEQUENCE</scope>
    <source>
        <strain evidence="1">CBHHK002</strain>
    </source>
</reference>
<proteinExistence type="predicted"/>
<comment type="caution">
    <text evidence="1">The sequence shown here is derived from an EMBL/GenBank/DDBJ whole genome shotgun (WGS) entry which is preliminary data.</text>
</comment>
<name>A0AAD6ZF13_9AGAR</name>
<protein>
    <submittedName>
        <fullName evidence="1">Uncharacterized protein</fullName>
    </submittedName>
</protein>
<evidence type="ECO:0000313" key="2">
    <source>
        <dbReference type="Proteomes" id="UP001218218"/>
    </source>
</evidence>
<dbReference type="EMBL" id="JARIHO010000054">
    <property type="protein sequence ID" value="KAJ7319229.1"/>
    <property type="molecule type" value="Genomic_DNA"/>
</dbReference>
<keyword evidence="2" id="KW-1185">Reference proteome</keyword>
<dbReference type="Proteomes" id="UP001218218">
    <property type="component" value="Unassembled WGS sequence"/>
</dbReference>
<organism evidence="1 2">
    <name type="scientific">Mycena albidolilacea</name>
    <dbReference type="NCBI Taxonomy" id="1033008"/>
    <lineage>
        <taxon>Eukaryota</taxon>
        <taxon>Fungi</taxon>
        <taxon>Dikarya</taxon>
        <taxon>Basidiomycota</taxon>
        <taxon>Agaricomycotina</taxon>
        <taxon>Agaricomycetes</taxon>
        <taxon>Agaricomycetidae</taxon>
        <taxon>Agaricales</taxon>
        <taxon>Marasmiineae</taxon>
        <taxon>Mycenaceae</taxon>
        <taxon>Mycena</taxon>
    </lineage>
</organism>
<accession>A0AAD6ZF13</accession>
<sequence>MEFYAGRQQVWVGRPDIGCTGETGSGRIGPEVSCMRGIESGWEIGDVLCRREVWVKGVNTRWKVFTGDVLTVEHSLHWSQRRWWFGCKEMIFSHVYVRNKEPAREPVYRKFRAPKRASRPVIIARVPLESSGGVGLATAGGNCG</sequence>